<organism evidence="3 4">
    <name type="scientific">Streptomyces hundungensis</name>
    <dbReference type="NCBI Taxonomy" id="1077946"/>
    <lineage>
        <taxon>Bacteria</taxon>
        <taxon>Bacillati</taxon>
        <taxon>Actinomycetota</taxon>
        <taxon>Actinomycetes</taxon>
        <taxon>Kitasatosporales</taxon>
        <taxon>Streptomycetaceae</taxon>
        <taxon>Streptomyces</taxon>
    </lineage>
</organism>
<dbReference type="EMBL" id="CP032698">
    <property type="protein sequence ID" value="AYG81601.1"/>
    <property type="molecule type" value="Genomic_DNA"/>
</dbReference>
<dbReference type="PANTHER" id="PTHR30121">
    <property type="entry name" value="UNCHARACTERIZED PROTEIN YJGR-RELATED"/>
    <property type="match status" value="1"/>
</dbReference>
<feature type="compositionally biased region" description="Basic and acidic residues" evidence="1">
    <location>
        <begin position="513"/>
        <end position="524"/>
    </location>
</feature>
<dbReference type="SUPFAM" id="SSF52540">
    <property type="entry name" value="P-loop containing nucleoside triphosphate hydrolases"/>
    <property type="match status" value="1"/>
</dbReference>
<name>A0A387HG34_9ACTN</name>
<protein>
    <recommendedName>
        <fullName evidence="2">Helicase HerA-like C-terminal domain-containing protein</fullName>
    </recommendedName>
</protein>
<dbReference type="Pfam" id="PF05872">
    <property type="entry name" value="HerA_C"/>
    <property type="match status" value="1"/>
</dbReference>
<dbReference type="InterPro" id="IPR051162">
    <property type="entry name" value="T4SS_component"/>
</dbReference>
<evidence type="ECO:0000256" key="1">
    <source>
        <dbReference type="SAM" id="MobiDB-lite"/>
    </source>
</evidence>
<evidence type="ECO:0000259" key="2">
    <source>
        <dbReference type="Pfam" id="PF05872"/>
    </source>
</evidence>
<dbReference type="Proteomes" id="UP000271554">
    <property type="component" value="Chromosome"/>
</dbReference>
<sequence length="587" mass="61393">MTDSDQTAAGREPVGAAPSAGTPAGTAPGDGTPDETGVRDPAPAPAATPTPPASAPGSSPTPGTPATPRAQALPQVAADIAAGYAFTGPALELGALLWDGQCLADAPIRIPLSMLNRHGLVAGATGTGKTKTLQLISEQLSANGVPVFLADVKGDVSGISAPGKPGDKVAERSAQVGQEWEAAGFPCAFYGLGGIGPGIPLRATVTSFGPVLLSKVLQLNQTQEQSLSLIFHYADTKGLELYDLKDLRAVAGFLVSDVGKAELKGIGGLSPATAGVILRAITAFEQQGAASFFGEPEFDTSELVRLAPDGRGLVSVLELPAVQDKPQLFSTFLMWLLADLFHRLPEVGDVDRPKLVFFFDEAHLLFNGASKAFLESITQTVRLIRSKGVGIFFVTQTPKDVPGDVLAQLGNRVQHALRAFTPDDAKALKATVRTFPKSPYDLEELLTGLGTGEAVITVLSENGAPTPVAATRLRAPRSLMAPIDPAALDQAVNSSPLYARYAQAVDRESAFEKLSEAERKREETAVTEALDTAAPAPSPSPRKREASRDASLAEQVVGSGIFRSLARSVGTQLGREISRSLFGTRRR</sequence>
<feature type="compositionally biased region" description="Pro residues" evidence="1">
    <location>
        <begin position="42"/>
        <end position="54"/>
    </location>
</feature>
<gene>
    <name evidence="3" type="ORF">DWB77_03761</name>
</gene>
<feature type="region of interest" description="Disordered" evidence="1">
    <location>
        <begin position="513"/>
        <end position="551"/>
    </location>
</feature>
<reference evidence="3 4" key="1">
    <citation type="submission" date="2018-10" db="EMBL/GenBank/DDBJ databases">
        <title>Relationship between Morphology and Antimicrobial Activity in Streptomyces.</title>
        <authorList>
            <person name="Kang H.J."/>
            <person name="Kim S.B."/>
        </authorList>
    </citation>
    <scope>NUCLEOTIDE SEQUENCE [LARGE SCALE GENOMIC DNA]</scope>
    <source>
        <strain evidence="3 4">BH38</strain>
    </source>
</reference>
<proteinExistence type="predicted"/>
<keyword evidence="4" id="KW-1185">Reference proteome</keyword>
<accession>A0A387HG34</accession>
<dbReference type="AlphaFoldDB" id="A0A387HG34"/>
<dbReference type="PANTHER" id="PTHR30121:SF6">
    <property type="entry name" value="SLR6007 PROTEIN"/>
    <property type="match status" value="1"/>
</dbReference>
<evidence type="ECO:0000313" key="3">
    <source>
        <dbReference type="EMBL" id="AYG81601.1"/>
    </source>
</evidence>
<dbReference type="Gene3D" id="3.40.50.300">
    <property type="entry name" value="P-loop containing nucleotide triphosphate hydrolases"/>
    <property type="match status" value="2"/>
</dbReference>
<feature type="compositionally biased region" description="Low complexity" evidence="1">
    <location>
        <begin position="55"/>
        <end position="68"/>
    </location>
</feature>
<feature type="compositionally biased region" description="Low complexity" evidence="1">
    <location>
        <begin position="13"/>
        <end position="31"/>
    </location>
</feature>
<dbReference type="InterPro" id="IPR027417">
    <property type="entry name" value="P-loop_NTPase"/>
</dbReference>
<feature type="region of interest" description="Disordered" evidence="1">
    <location>
        <begin position="1"/>
        <end position="69"/>
    </location>
</feature>
<feature type="domain" description="Helicase HerA-like C-terminal" evidence="2">
    <location>
        <begin position="104"/>
        <end position="584"/>
    </location>
</feature>
<dbReference type="RefSeq" id="WP_246033566.1">
    <property type="nucleotide sequence ID" value="NZ_CP032698.1"/>
</dbReference>
<dbReference type="InterPro" id="IPR033186">
    <property type="entry name" value="HerA_C"/>
</dbReference>
<evidence type="ECO:0000313" key="4">
    <source>
        <dbReference type="Proteomes" id="UP000271554"/>
    </source>
</evidence>
<dbReference type="KEGG" id="shun:DWB77_03761"/>